<dbReference type="Proteomes" id="UP001218021">
    <property type="component" value="Unassembled WGS sequence"/>
</dbReference>
<dbReference type="RefSeq" id="WP_272207815.1">
    <property type="nucleotide sequence ID" value="NZ_JAQOMX010000011.1"/>
</dbReference>
<protein>
    <submittedName>
        <fullName evidence="1">Uncharacterized protein</fullName>
    </submittedName>
</protein>
<dbReference type="AlphaFoldDB" id="A0AAJ1M964"/>
<reference evidence="1" key="1">
    <citation type="submission" date="2023-01" db="EMBL/GenBank/DDBJ databases">
        <title>Genome analysis of 13 Lactobacillus isolated from gut of wild boar.</title>
        <authorList>
            <person name="Papp P."/>
            <person name="Libisch B."/>
            <person name="Nagy T."/>
            <person name="Olasz F."/>
        </authorList>
    </citation>
    <scope>NUCLEOTIDE SEQUENCE</scope>
    <source>
        <strain evidence="1">F108</strain>
    </source>
</reference>
<gene>
    <name evidence="1" type="ORF">PO158_04740</name>
</gene>
<dbReference type="EMBL" id="JAQOND010000019">
    <property type="protein sequence ID" value="MDC2827594.1"/>
    <property type="molecule type" value="Genomic_DNA"/>
</dbReference>
<organism evidence="1 2">
    <name type="scientific">Limosilactobacillus mucosae</name>
    <name type="common">Lactobacillus mucosae</name>
    <dbReference type="NCBI Taxonomy" id="97478"/>
    <lineage>
        <taxon>Bacteria</taxon>
        <taxon>Bacillati</taxon>
        <taxon>Bacillota</taxon>
        <taxon>Bacilli</taxon>
        <taxon>Lactobacillales</taxon>
        <taxon>Lactobacillaceae</taxon>
        <taxon>Limosilactobacillus</taxon>
    </lineage>
</organism>
<comment type="caution">
    <text evidence="1">The sequence shown here is derived from an EMBL/GenBank/DDBJ whole genome shotgun (WGS) entry which is preliminary data.</text>
</comment>
<proteinExistence type="predicted"/>
<evidence type="ECO:0000313" key="1">
    <source>
        <dbReference type="EMBL" id="MDC2827594.1"/>
    </source>
</evidence>
<name>A0AAJ1M964_LIMMU</name>
<sequence length="430" mass="49111">MTSLIDLEKAGKIEKTGATIKLPTRLNNLGTENMDVYRIPLKYLYYNDKNGRISTAIAGYHDELNPVNDTVDPAYNDFVAKLIEQNNPAALKRTQKSIQESGQRICGYVLEDGRIVDGNRRYTALRNLQKATGKTYYFEAVILPFSYDNQTDRSKIKKLELAIQMGVEKREDYDPVDLAVDIYQTTTGDDAMMTLADYVNVANMKKKEAERYYQGAVYMREFLKFIGADENNYNLIKENQIWSPFYEMGKSLTNNFGDDADSQVQKNETMHSYFGLILHDLHVGVSGTPARTHMRDFTQNIVKSSNLNEFNDEVSDTVEDLADTLQESPINNTTDLMTQLTEANDNISQFGDTYDTYMRDAKNGESVEKFIKSIKDSVKYYEDLNNNGGLAGTLRYGEISNEQLKQLQTYMRKLDGLCKDLFNKYGNEIR</sequence>
<accession>A0AAJ1M964</accession>
<evidence type="ECO:0000313" key="2">
    <source>
        <dbReference type="Proteomes" id="UP001218021"/>
    </source>
</evidence>